<feature type="compositionally biased region" description="Basic and acidic residues" evidence="11">
    <location>
        <begin position="25"/>
        <end position="36"/>
    </location>
</feature>
<dbReference type="Pfam" id="PF14681">
    <property type="entry name" value="UPRTase"/>
    <property type="match status" value="1"/>
</dbReference>
<dbReference type="GO" id="GO:0005525">
    <property type="term" value="F:GTP binding"/>
    <property type="evidence" value="ECO:0007669"/>
    <property type="project" value="UniProtKB-KW"/>
</dbReference>
<evidence type="ECO:0000256" key="10">
    <source>
        <dbReference type="ARBA" id="ARBA00023134"/>
    </source>
</evidence>
<evidence type="ECO:0000256" key="6">
    <source>
        <dbReference type="ARBA" id="ARBA00022533"/>
    </source>
</evidence>
<accession>A0A199VZ37</accession>
<dbReference type="InterPro" id="IPR027417">
    <property type="entry name" value="P-loop_NTPase"/>
</dbReference>
<dbReference type="GO" id="GO:0008655">
    <property type="term" value="P:pyrimidine-containing compound salvage"/>
    <property type="evidence" value="ECO:0007669"/>
    <property type="project" value="UniProtKB-ARBA"/>
</dbReference>
<comment type="pathway">
    <text evidence="3">Pyrimidine metabolism; UMP biosynthesis via salvage pathway; UMP from uracil: step 1/1.</text>
</comment>
<dbReference type="PANTHER" id="PTHR10285">
    <property type="entry name" value="URIDINE KINASE"/>
    <property type="match status" value="1"/>
</dbReference>
<dbReference type="InterPro" id="IPR000836">
    <property type="entry name" value="PRTase_dom"/>
</dbReference>
<dbReference type="SUPFAM" id="SSF53271">
    <property type="entry name" value="PRTase-like"/>
    <property type="match status" value="1"/>
</dbReference>
<dbReference type="InterPro" id="IPR029057">
    <property type="entry name" value="PRTase-like"/>
</dbReference>
<dbReference type="EC" id="2.4.2.9" evidence="5"/>
<evidence type="ECO:0000313" key="14">
    <source>
        <dbReference type="Proteomes" id="UP000092600"/>
    </source>
</evidence>
<evidence type="ECO:0000256" key="5">
    <source>
        <dbReference type="ARBA" id="ARBA00011894"/>
    </source>
</evidence>
<feature type="domain" description="Phosphoribosyltransferase" evidence="12">
    <location>
        <begin position="132"/>
        <end position="331"/>
    </location>
</feature>
<evidence type="ECO:0000256" key="9">
    <source>
        <dbReference type="ARBA" id="ARBA00022741"/>
    </source>
</evidence>
<organism evidence="13 14">
    <name type="scientific">Ananas comosus</name>
    <name type="common">Pineapple</name>
    <name type="synonym">Ananas ananas</name>
    <dbReference type="NCBI Taxonomy" id="4615"/>
    <lineage>
        <taxon>Eukaryota</taxon>
        <taxon>Viridiplantae</taxon>
        <taxon>Streptophyta</taxon>
        <taxon>Embryophyta</taxon>
        <taxon>Tracheophyta</taxon>
        <taxon>Spermatophyta</taxon>
        <taxon>Magnoliopsida</taxon>
        <taxon>Liliopsida</taxon>
        <taxon>Poales</taxon>
        <taxon>Bromeliaceae</taxon>
        <taxon>Bromelioideae</taxon>
        <taxon>Ananas</taxon>
    </lineage>
</organism>
<comment type="cofactor">
    <cofactor evidence="1">
        <name>Mg(2+)</name>
        <dbReference type="ChEBI" id="CHEBI:18420"/>
    </cofactor>
</comment>
<dbReference type="Proteomes" id="UP000092600">
    <property type="component" value="Unassembled WGS sequence"/>
</dbReference>
<evidence type="ECO:0000256" key="2">
    <source>
        <dbReference type="ARBA" id="ARBA00004784"/>
    </source>
</evidence>
<evidence type="ECO:0000256" key="3">
    <source>
        <dbReference type="ARBA" id="ARBA00005180"/>
    </source>
</evidence>
<proteinExistence type="inferred from homology"/>
<protein>
    <recommendedName>
        <fullName evidence="5">uracil phosphoribosyltransferase</fullName>
        <ecNumber evidence="5">2.4.2.9</ecNumber>
    </recommendedName>
</protein>
<keyword evidence="9" id="KW-0547">Nucleotide-binding</keyword>
<keyword evidence="8" id="KW-0808">Transferase</keyword>
<dbReference type="EMBL" id="LSRQ01000525">
    <property type="protein sequence ID" value="OAY82274.1"/>
    <property type="molecule type" value="Genomic_DNA"/>
</dbReference>
<evidence type="ECO:0000256" key="7">
    <source>
        <dbReference type="ARBA" id="ARBA00022676"/>
    </source>
</evidence>
<evidence type="ECO:0000313" key="13">
    <source>
        <dbReference type="EMBL" id="OAY82274.1"/>
    </source>
</evidence>
<dbReference type="CDD" id="cd06223">
    <property type="entry name" value="PRTases_typeI"/>
    <property type="match status" value="1"/>
</dbReference>
<keyword evidence="6" id="KW-0021">Allosteric enzyme</keyword>
<comment type="pathway">
    <text evidence="2">Pyrimidine metabolism; CTP biosynthesis via salvage pathway; CTP from cytidine: step 1/3.</text>
</comment>
<dbReference type="GO" id="GO:0004845">
    <property type="term" value="F:uracil phosphoribosyltransferase activity"/>
    <property type="evidence" value="ECO:0007669"/>
    <property type="project" value="UniProtKB-EC"/>
</dbReference>
<gene>
    <name evidence="13" type="ORF">ACMD2_16072</name>
</gene>
<comment type="caution">
    <text evidence="13">The sequence shown here is derived from an EMBL/GenBank/DDBJ whole genome shotgun (WGS) entry which is preliminary data.</text>
</comment>
<evidence type="ECO:0000256" key="8">
    <source>
        <dbReference type="ARBA" id="ARBA00022679"/>
    </source>
</evidence>
<evidence type="ECO:0000256" key="11">
    <source>
        <dbReference type="SAM" id="MobiDB-lite"/>
    </source>
</evidence>
<dbReference type="FunFam" id="3.40.50.2020:FF:000023">
    <property type="entry name" value="Probable uracil phosphoribosyltransferase"/>
    <property type="match status" value="1"/>
</dbReference>
<keyword evidence="7" id="KW-0328">Glycosyltransferase</keyword>
<dbReference type="SUPFAM" id="SSF52540">
    <property type="entry name" value="P-loop containing nucleoside triphosphate hydrolases"/>
    <property type="match status" value="1"/>
</dbReference>
<dbReference type="GO" id="GO:0005524">
    <property type="term" value="F:ATP binding"/>
    <property type="evidence" value="ECO:0007669"/>
    <property type="project" value="InterPro"/>
</dbReference>
<dbReference type="NCBIfam" id="NF001097">
    <property type="entry name" value="PRK00129.1"/>
    <property type="match status" value="1"/>
</dbReference>
<sequence length="334" mass="37362">MGSKSVDDLLETSTEVHFSGLHLDGAESKDCKEEHPTTSTTENGHKEPFVIGVAGGAASGKAPVCNMIIEQLRDQRVVLVNQRSFYYDLSEEELARVHEYNFDHPDADVRLARRIWRDTAERGRDIKTVLDQIRGMHTLIRDAKTTRDDFIFYADRLIRLVVEHGLGHLPFKEKQVITPTGSVYTGVEFSRRLCGISVIRSGESMENALRACCKGIKIGKILIHREEGDNGQQLIYHNLPKDISDRHVLLLDPILGTGNSAVKAISLLLSKGVQEANIIFLNLISAPQGVHVVCKRFPRIKIVTSEIEFGLNEDIRVIPGMGEFGDRYFGTDED</sequence>
<dbReference type="Gene3D" id="3.40.50.300">
    <property type="entry name" value="P-loop containing nucleotide triphosphate hydrolases"/>
    <property type="match status" value="1"/>
</dbReference>
<evidence type="ECO:0000259" key="12">
    <source>
        <dbReference type="Pfam" id="PF14681"/>
    </source>
</evidence>
<keyword evidence="13" id="KW-0418">Kinase</keyword>
<dbReference type="AlphaFoldDB" id="A0A199VZ37"/>
<feature type="region of interest" description="Disordered" evidence="11">
    <location>
        <begin position="25"/>
        <end position="46"/>
    </location>
</feature>
<comment type="similarity">
    <text evidence="4">Belongs to the UPRTase family.</text>
</comment>
<evidence type="ECO:0000256" key="4">
    <source>
        <dbReference type="ARBA" id="ARBA00009516"/>
    </source>
</evidence>
<name>A0A199VZ37_ANACO</name>
<keyword evidence="10" id="KW-0342">GTP-binding</keyword>
<reference evidence="13 14" key="1">
    <citation type="journal article" date="2016" name="DNA Res.">
        <title>The draft genome of MD-2 pineapple using hybrid error correction of long reads.</title>
        <authorList>
            <person name="Redwan R.M."/>
            <person name="Saidin A."/>
            <person name="Kumar S.V."/>
        </authorList>
    </citation>
    <scope>NUCLEOTIDE SEQUENCE [LARGE SCALE GENOMIC DNA]</scope>
    <source>
        <strain evidence="14">cv. MD2</strain>
        <tissue evidence="13">Leaf</tissue>
    </source>
</reference>
<evidence type="ECO:0000256" key="1">
    <source>
        <dbReference type="ARBA" id="ARBA00001946"/>
    </source>
</evidence>
<dbReference type="Gene3D" id="3.40.50.2020">
    <property type="match status" value="1"/>
</dbReference>
<dbReference type="STRING" id="4615.A0A199VZ37"/>
<dbReference type="GO" id="GO:0016301">
    <property type="term" value="F:kinase activity"/>
    <property type="evidence" value="ECO:0007669"/>
    <property type="project" value="UniProtKB-KW"/>
</dbReference>